<protein>
    <submittedName>
        <fullName evidence="2">Uncharacterized protein</fullName>
    </submittedName>
</protein>
<dbReference type="RefSeq" id="WP_184962404.1">
    <property type="nucleotide sequence ID" value="NZ_JACHIN010000004.1"/>
</dbReference>
<gene>
    <name evidence="2" type="ORF">HNR40_003509</name>
</gene>
<proteinExistence type="predicted"/>
<evidence type="ECO:0000313" key="2">
    <source>
        <dbReference type="EMBL" id="MBB5078034.1"/>
    </source>
</evidence>
<accession>A0A7W8A300</accession>
<feature type="transmembrane region" description="Helical" evidence="1">
    <location>
        <begin position="36"/>
        <end position="56"/>
    </location>
</feature>
<keyword evidence="1" id="KW-0472">Membrane</keyword>
<sequence>MHVGRPVLRALRATVFAVACVLASLTLHILAGGAQVRPVTLGLALALTWAGAYLLGRRQRGRELLLVISFAAQYGMHHLFTAGAEPVAAQVAAHGHGDGVGNGLGMLLVHAVVALISAWWLERGECALALLAHLAVASVGGLWARLFVLLTATPETGSAGLAPVEDEGTFAPRAPFVTIVSRRGPPLTLSVH</sequence>
<name>A0A7W8A300_9ACTN</name>
<keyword evidence="3" id="KW-1185">Reference proteome</keyword>
<dbReference type="Proteomes" id="UP000568380">
    <property type="component" value="Unassembled WGS sequence"/>
</dbReference>
<organism evidence="2 3">
    <name type="scientific">Nonomuraea endophytica</name>
    <dbReference type="NCBI Taxonomy" id="714136"/>
    <lineage>
        <taxon>Bacteria</taxon>
        <taxon>Bacillati</taxon>
        <taxon>Actinomycetota</taxon>
        <taxon>Actinomycetes</taxon>
        <taxon>Streptosporangiales</taxon>
        <taxon>Streptosporangiaceae</taxon>
        <taxon>Nonomuraea</taxon>
    </lineage>
</organism>
<evidence type="ECO:0000256" key="1">
    <source>
        <dbReference type="SAM" id="Phobius"/>
    </source>
</evidence>
<dbReference type="AlphaFoldDB" id="A0A7W8A300"/>
<keyword evidence="1" id="KW-1133">Transmembrane helix</keyword>
<feature type="transmembrane region" description="Helical" evidence="1">
    <location>
        <begin position="100"/>
        <end position="121"/>
    </location>
</feature>
<evidence type="ECO:0000313" key="3">
    <source>
        <dbReference type="Proteomes" id="UP000568380"/>
    </source>
</evidence>
<reference evidence="2 3" key="1">
    <citation type="submission" date="2020-08" db="EMBL/GenBank/DDBJ databases">
        <title>Genomic Encyclopedia of Type Strains, Phase IV (KMG-IV): sequencing the most valuable type-strain genomes for metagenomic binning, comparative biology and taxonomic classification.</title>
        <authorList>
            <person name="Goeker M."/>
        </authorList>
    </citation>
    <scope>NUCLEOTIDE SEQUENCE [LARGE SCALE GENOMIC DNA]</scope>
    <source>
        <strain evidence="2 3">DSM 45385</strain>
    </source>
</reference>
<feature type="transmembrane region" description="Helical" evidence="1">
    <location>
        <begin position="63"/>
        <end position="80"/>
    </location>
</feature>
<keyword evidence="1" id="KW-0812">Transmembrane</keyword>
<dbReference type="EMBL" id="JACHIN010000004">
    <property type="protein sequence ID" value="MBB5078034.1"/>
    <property type="molecule type" value="Genomic_DNA"/>
</dbReference>
<comment type="caution">
    <text evidence="2">The sequence shown here is derived from an EMBL/GenBank/DDBJ whole genome shotgun (WGS) entry which is preliminary data.</text>
</comment>
<feature type="transmembrane region" description="Helical" evidence="1">
    <location>
        <begin position="128"/>
        <end position="148"/>
    </location>
</feature>
<feature type="transmembrane region" description="Helical" evidence="1">
    <location>
        <begin position="12"/>
        <end position="30"/>
    </location>
</feature>